<proteinExistence type="predicted"/>
<reference evidence="4 5" key="1">
    <citation type="submission" date="2019-10" db="EMBL/GenBank/DDBJ databases">
        <title>Vibrio sp. nov., isolated from Coralline algae surface.</title>
        <authorList>
            <person name="Geng Y."/>
            <person name="Zhang X."/>
        </authorList>
    </citation>
    <scope>NUCLEOTIDE SEQUENCE [LARGE SCALE GENOMIC DNA]</scope>
    <source>
        <strain evidence="4 5">SM1977</strain>
    </source>
</reference>
<evidence type="ECO:0000256" key="3">
    <source>
        <dbReference type="SAM" id="SignalP"/>
    </source>
</evidence>
<dbReference type="RefSeq" id="WP_153445710.1">
    <property type="nucleotide sequence ID" value="NZ_CP045699.1"/>
</dbReference>
<feature type="chain" id="PRO_5024354184" description="Type IV secretion system putative lipoprotein virB7" evidence="3">
    <location>
        <begin position="21"/>
        <end position="239"/>
    </location>
</feature>
<name>A0A5Q0TA89_9VIBR</name>
<evidence type="ECO:0000256" key="1">
    <source>
        <dbReference type="ARBA" id="ARBA00017922"/>
    </source>
</evidence>
<accession>A0A5Q0TA89</accession>
<evidence type="ECO:0000313" key="4">
    <source>
        <dbReference type="EMBL" id="QGA64052.1"/>
    </source>
</evidence>
<protein>
    <recommendedName>
        <fullName evidence="1">Type IV secretion system putative lipoprotein virB7</fullName>
    </recommendedName>
</protein>
<dbReference type="InterPro" id="IPR012640">
    <property type="entry name" value="Membr_lipoprot_lipid_attach_CS"/>
</dbReference>
<dbReference type="Pfam" id="PF08139">
    <property type="entry name" value="LPAM_1"/>
    <property type="match status" value="1"/>
</dbReference>
<dbReference type="PIRSF" id="PIRSF028160">
    <property type="entry name" value="UCP028160"/>
    <property type="match status" value="1"/>
</dbReference>
<evidence type="ECO:0000256" key="2">
    <source>
        <dbReference type="ARBA" id="ARBA00022729"/>
    </source>
</evidence>
<dbReference type="InterPro" id="IPR016872">
    <property type="entry name" value="UCP028160"/>
</dbReference>
<dbReference type="EMBL" id="CP045699">
    <property type="protein sequence ID" value="QGA64052.1"/>
    <property type="molecule type" value="Genomic_DNA"/>
</dbReference>
<sequence>MKRIILPALILITLSGCSSSSGLFSGKFARSVEPFNWSAGEVNGTTKSYYWLTHSATEPQSASDYIELTNDAWYKSSYKWQDGTISEIVREGQATQDDHTLQRYLVHIRFSEKGEAIYQRYRVGDQVLPLNQKSIDAYVNDAKHVASQVEELHSDDQQLIQGVWNGQTFESCDGRQYTNVDFQHSDLPLAVKDRMNGMSSYAAFIGESNVKHSSITVNKLISLADDDHACIQRPHLNMN</sequence>
<gene>
    <name evidence="4" type="ORF">GFB47_00605</name>
</gene>
<keyword evidence="5" id="KW-1185">Reference proteome</keyword>
<feature type="signal peptide" evidence="3">
    <location>
        <begin position="1"/>
        <end position="20"/>
    </location>
</feature>
<dbReference type="InterPro" id="IPR010858">
    <property type="entry name" value="DUF1481"/>
</dbReference>
<evidence type="ECO:0000313" key="5">
    <source>
        <dbReference type="Proteomes" id="UP000348942"/>
    </source>
</evidence>
<keyword evidence="2 3" id="KW-0732">Signal</keyword>
<dbReference type="AlphaFoldDB" id="A0A5Q0TA89"/>
<organism evidence="4 5">
    <name type="scientific">Vibrio algicola</name>
    <dbReference type="NCBI Taxonomy" id="2662262"/>
    <lineage>
        <taxon>Bacteria</taxon>
        <taxon>Pseudomonadati</taxon>
        <taxon>Pseudomonadota</taxon>
        <taxon>Gammaproteobacteria</taxon>
        <taxon>Vibrionales</taxon>
        <taxon>Vibrionaceae</taxon>
        <taxon>Vibrio</taxon>
    </lineage>
</organism>
<dbReference type="Pfam" id="PF07356">
    <property type="entry name" value="DUF1481"/>
    <property type="match status" value="1"/>
</dbReference>
<dbReference type="Proteomes" id="UP000348942">
    <property type="component" value="Chromosome 1"/>
</dbReference>
<dbReference type="PROSITE" id="PS51257">
    <property type="entry name" value="PROKAR_LIPOPROTEIN"/>
    <property type="match status" value="1"/>
</dbReference>